<proteinExistence type="inferred from homology"/>
<dbReference type="InterPro" id="IPR021765">
    <property type="entry name" value="UstYa-like"/>
</dbReference>
<dbReference type="AlphaFoldDB" id="A0AA39RAJ3"/>
<dbReference type="Proteomes" id="UP001166286">
    <property type="component" value="Unassembled WGS sequence"/>
</dbReference>
<evidence type="ECO:0000313" key="2">
    <source>
        <dbReference type="EMBL" id="KAK0516889.1"/>
    </source>
</evidence>
<evidence type="ECO:0000313" key="3">
    <source>
        <dbReference type="Proteomes" id="UP001166286"/>
    </source>
</evidence>
<reference evidence="2" key="1">
    <citation type="submission" date="2023-03" db="EMBL/GenBank/DDBJ databases">
        <title>Complete genome of Cladonia borealis.</title>
        <authorList>
            <person name="Park H."/>
        </authorList>
    </citation>
    <scope>NUCLEOTIDE SEQUENCE</scope>
    <source>
        <strain evidence="2">ANT050790</strain>
    </source>
</reference>
<dbReference type="EMBL" id="JAFEKC020000001">
    <property type="protein sequence ID" value="KAK0516889.1"/>
    <property type="molecule type" value="Genomic_DNA"/>
</dbReference>
<protein>
    <submittedName>
        <fullName evidence="2">Uncharacterized protein</fullName>
    </submittedName>
</protein>
<sequence>MYPQWRYVQFNGTLGHQTEWTGETRPEVDAVGEKWAHDLLVEYASIPETTFKKLHGADLESARLTPEYGGGYIRFLEVSHHLHCLNILRMGVHKDYYMQEAHKPVIFRVRP</sequence>
<name>A0AA39RAJ3_9LECA</name>
<accession>A0AA39RAJ3</accession>
<dbReference type="GO" id="GO:0043386">
    <property type="term" value="P:mycotoxin biosynthetic process"/>
    <property type="evidence" value="ECO:0007669"/>
    <property type="project" value="InterPro"/>
</dbReference>
<dbReference type="Pfam" id="PF11807">
    <property type="entry name" value="UstYa"/>
    <property type="match status" value="1"/>
</dbReference>
<organism evidence="2 3">
    <name type="scientific">Cladonia borealis</name>
    <dbReference type="NCBI Taxonomy" id="184061"/>
    <lineage>
        <taxon>Eukaryota</taxon>
        <taxon>Fungi</taxon>
        <taxon>Dikarya</taxon>
        <taxon>Ascomycota</taxon>
        <taxon>Pezizomycotina</taxon>
        <taxon>Lecanoromycetes</taxon>
        <taxon>OSLEUM clade</taxon>
        <taxon>Lecanoromycetidae</taxon>
        <taxon>Lecanorales</taxon>
        <taxon>Lecanorineae</taxon>
        <taxon>Cladoniaceae</taxon>
        <taxon>Cladonia</taxon>
    </lineage>
</organism>
<keyword evidence="3" id="KW-1185">Reference proteome</keyword>
<comment type="caution">
    <text evidence="2">The sequence shown here is derived from an EMBL/GenBank/DDBJ whole genome shotgun (WGS) entry which is preliminary data.</text>
</comment>
<evidence type="ECO:0000256" key="1">
    <source>
        <dbReference type="ARBA" id="ARBA00035112"/>
    </source>
</evidence>
<comment type="similarity">
    <text evidence="1">Belongs to the ustYa family.</text>
</comment>
<gene>
    <name evidence="2" type="ORF">JMJ35_000044</name>
</gene>